<proteinExistence type="predicted"/>
<keyword evidence="2" id="KW-1185">Reference proteome</keyword>
<organism evidence="1 2">
    <name type="scientific">Fadolivirus FV1/VV64</name>
    <dbReference type="NCBI Taxonomy" id="3070911"/>
    <lineage>
        <taxon>Viruses</taxon>
        <taxon>Varidnaviria</taxon>
        <taxon>Bamfordvirae</taxon>
        <taxon>Nucleocytoviricota</taxon>
        <taxon>Megaviricetes</taxon>
        <taxon>Imitervirales</taxon>
        <taxon>Mimiviridae</taxon>
        <taxon>Klosneuvirinae</taxon>
        <taxon>Fadolivirus</taxon>
        <taxon>Fadolivirus algeromassiliense</taxon>
    </lineage>
</organism>
<dbReference type="Proteomes" id="UP001162001">
    <property type="component" value="Segment"/>
</dbReference>
<name>A0A7D3QW65_9VIRU</name>
<accession>A0A7D3QW65</accession>
<dbReference type="EMBL" id="MT418680">
    <property type="protein sequence ID" value="QKF94884.1"/>
    <property type="molecule type" value="Genomic_DNA"/>
</dbReference>
<sequence length="470" mass="55435">MDQIDILLTKINLVQKNLNIIRNLRTIEKYKTYKTILGPSNVYAYKVNNKLIIMFGDVHIEPIEICKTVCEKNRSTCIWIDDLLDDIFLNTPICIDFFCETTILFQLEEKTKQKVEDLLKLNLEFAKIKENEKGLKRVLIKYSECFGPFKKLCKYPKLRFHNIEIRRHVDINYSISNENDNIFTYTRNQLQRRLNYIKETVKENVAIDSYYHLYGQVSKFYGSYISNLHIYLDLWKNLFHGDMNKFAENIKQLFGWVPIYKSNEQFYTTEALMKSPLMRFNKQIKNLPNYIVESMYDSFKIVFDEIIQGGIDIVKKVYILEVKKADDAGEYLDMLLHSINILIVKFGVVIDDMYAYARLWKSILLYEDSSVMIIYAGDDHIRNYIRLLFEMKGQIVKEKFKGFMDPNTLKGNELTKIKISEIVERKDTVSNACIDTDNNWIKIMNELGVMYNDVKSCSLKEGIDIESFDL</sequence>
<evidence type="ECO:0000313" key="1">
    <source>
        <dbReference type="EMBL" id="QKF94884.1"/>
    </source>
</evidence>
<gene>
    <name evidence="1" type="ORF">Fadolivirus_1_1426</name>
</gene>
<evidence type="ECO:0000313" key="2">
    <source>
        <dbReference type="Proteomes" id="UP001162001"/>
    </source>
</evidence>
<reference evidence="1 2" key="1">
    <citation type="submission" date="2020-04" db="EMBL/GenBank/DDBJ databases">
        <title>Advantages and limits of metagenomic assembly and binning of a giant virus.</title>
        <authorList>
            <person name="Schulz F."/>
            <person name="Andreani J."/>
            <person name="Francis R."/>
            <person name="Boudjemaa H."/>
            <person name="Bou Khalil J.Y."/>
            <person name="Lee J."/>
            <person name="La Scola B."/>
            <person name="Woyke T."/>
        </authorList>
    </citation>
    <scope>NUCLEOTIDE SEQUENCE [LARGE SCALE GENOMIC DNA]</scope>
    <source>
        <strain evidence="1 2">FV1/VV64</strain>
    </source>
</reference>
<protein>
    <submittedName>
        <fullName evidence="1">Uncharacterized protein</fullName>
    </submittedName>
</protein>